<proteinExistence type="predicted"/>
<dbReference type="PANTHER" id="PTHR47971:SF8">
    <property type="entry name" value="KINESIN-LIKE PROTEIN"/>
    <property type="match status" value="1"/>
</dbReference>
<keyword evidence="2" id="KW-0963">Cytoplasm</keyword>
<dbReference type="EMBL" id="OE181294">
    <property type="protein sequence ID" value="CAD7572912.1"/>
    <property type="molecule type" value="Genomic_DNA"/>
</dbReference>
<dbReference type="GO" id="GO:0005874">
    <property type="term" value="C:microtubule"/>
    <property type="evidence" value="ECO:0007669"/>
    <property type="project" value="UniProtKB-KW"/>
</dbReference>
<evidence type="ECO:0000256" key="5">
    <source>
        <dbReference type="ARBA" id="ARBA00023212"/>
    </source>
</evidence>
<dbReference type="GO" id="GO:0007018">
    <property type="term" value="P:microtubule-based movement"/>
    <property type="evidence" value="ECO:0007669"/>
    <property type="project" value="InterPro"/>
</dbReference>
<gene>
    <name evidence="6" type="ORF">TCMB3V08_LOCUS5556</name>
</gene>
<dbReference type="GO" id="GO:0003777">
    <property type="term" value="F:microtubule motor activity"/>
    <property type="evidence" value="ECO:0007669"/>
    <property type="project" value="InterPro"/>
</dbReference>
<evidence type="ECO:0000256" key="1">
    <source>
        <dbReference type="ARBA" id="ARBA00004245"/>
    </source>
</evidence>
<comment type="subcellular location">
    <subcellularLocation>
        <location evidence="1">Cytoplasm</location>
        <location evidence="1">Cytoskeleton</location>
    </subcellularLocation>
</comment>
<accession>A0A7R9P7E3</accession>
<evidence type="ECO:0000256" key="4">
    <source>
        <dbReference type="ARBA" id="ARBA00023175"/>
    </source>
</evidence>
<dbReference type="PANTHER" id="PTHR47971">
    <property type="entry name" value="KINESIN-RELATED PROTEIN 6"/>
    <property type="match status" value="1"/>
</dbReference>
<keyword evidence="5" id="KW-0206">Cytoskeleton</keyword>
<dbReference type="Gene3D" id="1.20.58.1980">
    <property type="match status" value="1"/>
</dbReference>
<keyword evidence="4" id="KW-0505">Motor protein</keyword>
<evidence type="ECO:0000313" key="6">
    <source>
        <dbReference type="EMBL" id="CAD7572912.1"/>
    </source>
</evidence>
<protein>
    <submittedName>
        <fullName evidence="6">(California timema) hypothetical protein</fullName>
    </submittedName>
</protein>
<name>A0A7R9P7E3_TIMCA</name>
<dbReference type="InterPro" id="IPR027640">
    <property type="entry name" value="Kinesin-like_fam"/>
</dbReference>
<keyword evidence="3" id="KW-0493">Microtubule</keyword>
<evidence type="ECO:0000256" key="2">
    <source>
        <dbReference type="ARBA" id="ARBA00022490"/>
    </source>
</evidence>
<sequence length="135" mass="15207">MKRGKKSLKTYPQQKRGHLLKGASEELWFQFYNIAMVSPGMSSCEHSLNTLRYADRVKELAANDPVEIKNSPSDDETMHVEGAHGLDDSDLAQLRSLNVQSPGDFGGQTLVLWVLLVGVSKRWGRKETYDGWGWL</sequence>
<organism evidence="6">
    <name type="scientific">Timema californicum</name>
    <name type="common">California timema</name>
    <name type="synonym">Walking stick</name>
    <dbReference type="NCBI Taxonomy" id="61474"/>
    <lineage>
        <taxon>Eukaryota</taxon>
        <taxon>Metazoa</taxon>
        <taxon>Ecdysozoa</taxon>
        <taxon>Arthropoda</taxon>
        <taxon>Hexapoda</taxon>
        <taxon>Insecta</taxon>
        <taxon>Pterygota</taxon>
        <taxon>Neoptera</taxon>
        <taxon>Polyneoptera</taxon>
        <taxon>Phasmatodea</taxon>
        <taxon>Timematodea</taxon>
        <taxon>Timematoidea</taxon>
        <taxon>Timematidae</taxon>
        <taxon>Timema</taxon>
    </lineage>
</organism>
<reference evidence="6" key="1">
    <citation type="submission" date="2020-11" db="EMBL/GenBank/DDBJ databases">
        <authorList>
            <person name="Tran Van P."/>
        </authorList>
    </citation>
    <scope>NUCLEOTIDE SEQUENCE</scope>
</reference>
<evidence type="ECO:0000256" key="3">
    <source>
        <dbReference type="ARBA" id="ARBA00022701"/>
    </source>
</evidence>
<dbReference type="AlphaFoldDB" id="A0A7R9P7E3"/>
<dbReference type="GO" id="GO:0007019">
    <property type="term" value="P:microtubule depolymerization"/>
    <property type="evidence" value="ECO:0007669"/>
    <property type="project" value="TreeGrafter"/>
</dbReference>